<dbReference type="EMBL" id="CACVKT020002176">
    <property type="protein sequence ID" value="CAC5376099.1"/>
    <property type="molecule type" value="Genomic_DNA"/>
</dbReference>
<name>A0A6J8AZ48_MYTCO</name>
<dbReference type="OrthoDB" id="6135936at2759"/>
<dbReference type="AlphaFoldDB" id="A0A6J8AZ48"/>
<gene>
    <name evidence="2" type="ORF">MCOR_12848</name>
</gene>
<protein>
    <recommendedName>
        <fullName evidence="1">Integrase zinc-binding domain-containing protein</fullName>
    </recommendedName>
</protein>
<dbReference type="InterPro" id="IPR050951">
    <property type="entry name" value="Retrovirus_Pol_polyprotein"/>
</dbReference>
<evidence type="ECO:0000259" key="1">
    <source>
        <dbReference type="Pfam" id="PF17921"/>
    </source>
</evidence>
<reference evidence="2 3" key="1">
    <citation type="submission" date="2020-06" db="EMBL/GenBank/DDBJ databases">
        <authorList>
            <person name="Li R."/>
            <person name="Bekaert M."/>
        </authorList>
    </citation>
    <scope>NUCLEOTIDE SEQUENCE [LARGE SCALE GENOMIC DNA]</scope>
    <source>
        <strain evidence="3">wild</strain>
    </source>
</reference>
<dbReference type="PANTHER" id="PTHR37984">
    <property type="entry name" value="PROTEIN CBG26694"/>
    <property type="match status" value="1"/>
</dbReference>
<organism evidence="2 3">
    <name type="scientific">Mytilus coruscus</name>
    <name type="common">Sea mussel</name>
    <dbReference type="NCBI Taxonomy" id="42192"/>
    <lineage>
        <taxon>Eukaryota</taxon>
        <taxon>Metazoa</taxon>
        <taxon>Spiralia</taxon>
        <taxon>Lophotrochozoa</taxon>
        <taxon>Mollusca</taxon>
        <taxon>Bivalvia</taxon>
        <taxon>Autobranchia</taxon>
        <taxon>Pteriomorphia</taxon>
        <taxon>Mytilida</taxon>
        <taxon>Mytiloidea</taxon>
        <taxon>Mytilidae</taxon>
        <taxon>Mytilinae</taxon>
        <taxon>Mytilus</taxon>
    </lineage>
</organism>
<proteinExistence type="predicted"/>
<dbReference type="Pfam" id="PF17921">
    <property type="entry name" value="Integrase_H2C2"/>
    <property type="match status" value="1"/>
</dbReference>
<accession>A0A6J8AZ48</accession>
<evidence type="ECO:0000313" key="3">
    <source>
        <dbReference type="Proteomes" id="UP000507470"/>
    </source>
</evidence>
<dbReference type="PANTHER" id="PTHR37984:SF15">
    <property type="entry name" value="INTEGRASE CATALYTIC DOMAIN-CONTAINING PROTEIN"/>
    <property type="match status" value="1"/>
</dbReference>
<dbReference type="FunFam" id="1.10.340.70:FF:000001">
    <property type="entry name" value="Retrovirus-related Pol polyprotein from transposon gypsy-like Protein"/>
    <property type="match status" value="1"/>
</dbReference>
<feature type="domain" description="Integrase zinc-binding" evidence="1">
    <location>
        <begin position="69"/>
        <end position="127"/>
    </location>
</feature>
<dbReference type="Gene3D" id="1.10.340.70">
    <property type="match status" value="1"/>
</dbReference>
<dbReference type="Proteomes" id="UP000507470">
    <property type="component" value="Unassembled WGS sequence"/>
</dbReference>
<sequence>MGTEQRKDQELNRLIIWLEDKKDPEEHELYLCSPSIKHLWNCKHQLVLKDGILCYKWLDPVHSRLLLVVPRSLRHKILENCHDTKLSGHFGQAKSIERLKQSSIWYGLREDARNYVKSCHTCNVNKKANVKPKGHLGTCSVNFEAKETAHRVIDLKNTLQEAHKLAREKLQAAQLRQKITYDIKLYHKTYEVGDIVFKLDSTSKVGRKKEMIVHHDRIKQCDDEIVPLWIKRLRNRLFGQCVPEENIDSRKEENELPDGWSDVLFALPYSNCDSSVNRNSRSVGLDLDSENYIIHDSCAYPLDLA</sequence>
<dbReference type="InterPro" id="IPR041588">
    <property type="entry name" value="Integrase_H2C2"/>
</dbReference>
<evidence type="ECO:0000313" key="2">
    <source>
        <dbReference type="EMBL" id="CAC5376099.1"/>
    </source>
</evidence>
<keyword evidence="3" id="KW-1185">Reference proteome</keyword>